<feature type="compositionally biased region" description="Low complexity" evidence="1">
    <location>
        <begin position="186"/>
        <end position="197"/>
    </location>
</feature>
<protein>
    <submittedName>
        <fullName evidence="2">Uncharacterized protein</fullName>
    </submittedName>
</protein>
<feature type="compositionally biased region" description="Low complexity" evidence="1">
    <location>
        <begin position="278"/>
        <end position="303"/>
    </location>
</feature>
<feature type="compositionally biased region" description="Pro residues" evidence="1">
    <location>
        <begin position="169"/>
        <end position="185"/>
    </location>
</feature>
<dbReference type="Proteomes" id="UP001176517">
    <property type="component" value="Unassembled WGS sequence"/>
</dbReference>
<evidence type="ECO:0000313" key="3">
    <source>
        <dbReference type="Proteomes" id="UP001176517"/>
    </source>
</evidence>
<feature type="region of interest" description="Disordered" evidence="1">
    <location>
        <begin position="33"/>
        <end position="68"/>
    </location>
</feature>
<reference evidence="2" key="1">
    <citation type="journal article" date="2023" name="PhytoFront">
        <title>Draft Genome Resources of Seven Strains of Tilletia horrida, Causal Agent of Kernel Smut of Rice.</title>
        <authorList>
            <person name="Khanal S."/>
            <person name="Antony Babu S."/>
            <person name="Zhou X.G."/>
        </authorList>
    </citation>
    <scope>NUCLEOTIDE SEQUENCE</scope>
    <source>
        <strain evidence="2">TX6</strain>
    </source>
</reference>
<sequence length="386" mass="40256">MQPLETDIKPPDQAPLPDLLHLLPIHADIIRASADGSAAHPDPGADAMSQSDAQAQPSATANLAATGAEWRHEQLPGASSEVLVAAGPSREASGVRSNGHSYNTRRNRQDGKGNLSLKEAATTLTMLSKPASSGSHAQSASPESNPQPLPTNDSTSAQLLNETSDAPDPTQPLPPAASPAGPADPPSSAAPLIAPAPTDDQARYDTARSWPMRAGLQGTRAQFYRGPLGAEEVLALLSQDISDNGRRALTAESRAGYLKYFHFLGPSEVPASKRRKGATTGSAVSATGEASSSGAAASQSKSARVSPVGREGWQCRCCHHELHVPTGQIGNLSGHLYGTKGRPGCLELRADKPAESIPPPPRNESGQLIRHGANKDQPMTRNQKAD</sequence>
<feature type="compositionally biased region" description="Low complexity" evidence="1">
    <location>
        <begin position="45"/>
        <end position="61"/>
    </location>
</feature>
<name>A0AAN6GKT7_9BASI</name>
<organism evidence="2 3">
    <name type="scientific">Tilletia horrida</name>
    <dbReference type="NCBI Taxonomy" id="155126"/>
    <lineage>
        <taxon>Eukaryota</taxon>
        <taxon>Fungi</taxon>
        <taxon>Dikarya</taxon>
        <taxon>Basidiomycota</taxon>
        <taxon>Ustilaginomycotina</taxon>
        <taxon>Exobasidiomycetes</taxon>
        <taxon>Tilletiales</taxon>
        <taxon>Tilletiaceae</taxon>
        <taxon>Tilletia</taxon>
    </lineage>
</organism>
<feature type="compositionally biased region" description="Polar residues" evidence="1">
    <location>
        <begin position="377"/>
        <end position="386"/>
    </location>
</feature>
<feature type="compositionally biased region" description="Polar residues" evidence="1">
    <location>
        <begin position="127"/>
        <end position="164"/>
    </location>
</feature>
<keyword evidence="3" id="KW-1185">Reference proteome</keyword>
<comment type="caution">
    <text evidence="2">The sequence shown here is derived from an EMBL/GenBank/DDBJ whole genome shotgun (WGS) entry which is preliminary data.</text>
</comment>
<feature type="region of interest" description="Disordered" evidence="1">
    <location>
        <begin position="348"/>
        <end position="386"/>
    </location>
</feature>
<dbReference type="EMBL" id="JAPDMZ010000413">
    <property type="protein sequence ID" value="KAK0543004.1"/>
    <property type="molecule type" value="Genomic_DNA"/>
</dbReference>
<accession>A0AAN6GKT7</accession>
<evidence type="ECO:0000313" key="2">
    <source>
        <dbReference type="EMBL" id="KAK0543004.1"/>
    </source>
</evidence>
<proteinExistence type="predicted"/>
<feature type="compositionally biased region" description="Polar residues" evidence="1">
    <location>
        <begin position="95"/>
        <end position="104"/>
    </location>
</feature>
<dbReference type="AlphaFoldDB" id="A0AAN6GKT7"/>
<feature type="region of interest" description="Disordered" evidence="1">
    <location>
        <begin position="82"/>
        <end position="114"/>
    </location>
</feature>
<evidence type="ECO:0000256" key="1">
    <source>
        <dbReference type="SAM" id="MobiDB-lite"/>
    </source>
</evidence>
<feature type="region of interest" description="Disordered" evidence="1">
    <location>
        <begin position="269"/>
        <end position="305"/>
    </location>
</feature>
<gene>
    <name evidence="2" type="ORF">OC846_006558</name>
</gene>
<feature type="region of interest" description="Disordered" evidence="1">
    <location>
        <begin position="127"/>
        <end position="197"/>
    </location>
</feature>